<feature type="transmembrane region" description="Helical" evidence="9">
    <location>
        <begin position="30"/>
        <end position="54"/>
    </location>
</feature>
<dbReference type="InterPro" id="IPR058781">
    <property type="entry name" value="HH_AprE-like"/>
</dbReference>
<comment type="caution">
    <text evidence="13">The sequence shown here is derived from an EMBL/GenBank/DDBJ whole genome shotgun (WGS) entry which is preliminary data.</text>
</comment>
<dbReference type="NCBIfam" id="TIGR01843">
    <property type="entry name" value="type_I_hlyD"/>
    <property type="match status" value="1"/>
</dbReference>
<dbReference type="PANTHER" id="PTHR30386">
    <property type="entry name" value="MEMBRANE FUSION SUBUNIT OF EMRAB-TOLC MULTIDRUG EFFLUX PUMP"/>
    <property type="match status" value="1"/>
</dbReference>
<dbReference type="PRINTS" id="PR01490">
    <property type="entry name" value="RTXTOXIND"/>
</dbReference>
<keyword evidence="10" id="KW-0175">Coiled coil</keyword>
<dbReference type="OrthoDB" id="9810980at2"/>
<protein>
    <recommendedName>
        <fullName evidence="9">Membrane fusion protein (MFP) family protein</fullName>
    </recommendedName>
</protein>
<dbReference type="EMBL" id="SDWJ01000001">
    <property type="protein sequence ID" value="MVZ96598.1"/>
    <property type="molecule type" value="Genomic_DNA"/>
</dbReference>
<feature type="domain" description="AprE-like long alpha-helical hairpin" evidence="11">
    <location>
        <begin position="102"/>
        <end position="289"/>
    </location>
</feature>
<dbReference type="InterPro" id="IPR050739">
    <property type="entry name" value="MFP"/>
</dbReference>
<dbReference type="Gene3D" id="2.40.50.100">
    <property type="match status" value="1"/>
</dbReference>
<evidence type="ECO:0000256" key="5">
    <source>
        <dbReference type="ARBA" id="ARBA00022519"/>
    </source>
</evidence>
<reference evidence="13 14" key="1">
    <citation type="submission" date="2019-01" db="EMBL/GenBank/DDBJ databases">
        <title>Sphingorhabdus lacus sp.nov., isolated from an oligotrophic freshwater lake.</title>
        <authorList>
            <person name="Park M."/>
        </authorList>
    </citation>
    <scope>NUCLEOTIDE SEQUENCE [LARGE SCALE GENOMIC DNA]</scope>
    <source>
        <strain evidence="13 14">IMCC26285</strain>
    </source>
</reference>
<dbReference type="InterPro" id="IPR058982">
    <property type="entry name" value="Beta-barrel_AprE"/>
</dbReference>
<evidence type="ECO:0000256" key="6">
    <source>
        <dbReference type="ARBA" id="ARBA00022692"/>
    </source>
</evidence>
<evidence type="ECO:0000256" key="9">
    <source>
        <dbReference type="RuleBase" id="RU365093"/>
    </source>
</evidence>
<dbReference type="RefSeq" id="WP_160352565.1">
    <property type="nucleotide sequence ID" value="NZ_SDWJ01000001.1"/>
</dbReference>
<accession>A0A6I4M292</accession>
<feature type="domain" description="AprE-like beta-barrel" evidence="12">
    <location>
        <begin position="332"/>
        <end position="421"/>
    </location>
</feature>
<evidence type="ECO:0000259" key="11">
    <source>
        <dbReference type="Pfam" id="PF25994"/>
    </source>
</evidence>
<evidence type="ECO:0000313" key="13">
    <source>
        <dbReference type="EMBL" id="MVZ96598.1"/>
    </source>
</evidence>
<evidence type="ECO:0000256" key="1">
    <source>
        <dbReference type="ARBA" id="ARBA00004377"/>
    </source>
</evidence>
<keyword evidence="7 9" id="KW-1133">Transmembrane helix</keyword>
<organism evidence="13 14">
    <name type="scientific">Sphingorhabdus profundilacus</name>
    <dbReference type="NCBI Taxonomy" id="2509718"/>
    <lineage>
        <taxon>Bacteria</taxon>
        <taxon>Pseudomonadati</taxon>
        <taxon>Pseudomonadota</taxon>
        <taxon>Alphaproteobacteria</taxon>
        <taxon>Sphingomonadales</taxon>
        <taxon>Sphingomonadaceae</taxon>
        <taxon>Sphingorhabdus</taxon>
    </lineage>
</organism>
<keyword evidence="5 9" id="KW-0997">Cell inner membrane</keyword>
<proteinExistence type="inferred from homology"/>
<dbReference type="GO" id="GO:0015031">
    <property type="term" value="P:protein transport"/>
    <property type="evidence" value="ECO:0007669"/>
    <property type="project" value="InterPro"/>
</dbReference>
<dbReference type="Gene3D" id="2.40.30.170">
    <property type="match status" value="1"/>
</dbReference>
<keyword evidence="3 9" id="KW-0813">Transport</keyword>
<dbReference type="GO" id="GO:0005886">
    <property type="term" value="C:plasma membrane"/>
    <property type="evidence" value="ECO:0007669"/>
    <property type="project" value="UniProtKB-SubCell"/>
</dbReference>
<evidence type="ECO:0000256" key="10">
    <source>
        <dbReference type="SAM" id="Coils"/>
    </source>
</evidence>
<name>A0A6I4M292_9SPHN</name>
<dbReference type="AlphaFoldDB" id="A0A6I4M292"/>
<evidence type="ECO:0000313" key="14">
    <source>
        <dbReference type="Proteomes" id="UP000471147"/>
    </source>
</evidence>
<comment type="subcellular location">
    <subcellularLocation>
        <location evidence="1 9">Cell inner membrane</location>
        <topology evidence="1 9">Single-pass membrane protein</topology>
    </subcellularLocation>
</comment>
<keyword evidence="14" id="KW-1185">Reference proteome</keyword>
<keyword evidence="8 9" id="KW-0472">Membrane</keyword>
<evidence type="ECO:0000256" key="8">
    <source>
        <dbReference type="ARBA" id="ARBA00023136"/>
    </source>
</evidence>
<dbReference type="Pfam" id="PF26002">
    <property type="entry name" value="Beta-barrel_AprE"/>
    <property type="match status" value="1"/>
</dbReference>
<dbReference type="Proteomes" id="UP000471147">
    <property type="component" value="Unassembled WGS sequence"/>
</dbReference>
<keyword evidence="6 9" id="KW-0812">Transmembrane</keyword>
<comment type="similarity">
    <text evidence="2 9">Belongs to the membrane fusion protein (MFP) (TC 8.A.1) family.</text>
</comment>
<dbReference type="InterPro" id="IPR010129">
    <property type="entry name" value="T1SS_HlyD"/>
</dbReference>
<keyword evidence="4 9" id="KW-1003">Cell membrane</keyword>
<evidence type="ECO:0000259" key="12">
    <source>
        <dbReference type="Pfam" id="PF26002"/>
    </source>
</evidence>
<dbReference type="Pfam" id="PF25994">
    <property type="entry name" value="HH_AprE"/>
    <property type="match status" value="1"/>
</dbReference>
<evidence type="ECO:0000256" key="7">
    <source>
        <dbReference type="ARBA" id="ARBA00022989"/>
    </source>
</evidence>
<dbReference type="PANTHER" id="PTHR30386:SF17">
    <property type="entry name" value="ALKALINE PROTEASE SECRETION PROTEIN APRE"/>
    <property type="match status" value="1"/>
</dbReference>
<sequence>MNRILLANDPQSDWTDPQKKLSSILRKSKIAIALLCIGFGGALTFVPITGAVIANGEVAIASGVKKIAHPIGGVVAAIHVSNGDRVKKGQILLRFDTNVSSAGAAMALESIDQLLAREARLRAERDGLKNISFPEILTSRMSEEEVTRAIDEERRAFALNRQAILSQRQTVMQQINQAEHSISGFQVQADVYRNQEALIAEERNANDKLWEKGYTTLQRRNELHRAAEGVRGNVASAETNEAQTRARIAELQERILLLEDNSRRSAGEELAEVQSRLIELRQRNVVAQDTNSRNLVRAPYDGVIDKLAFGTIGGVVPAGATIMEIVPDNDMLIVTARVRPKDIDQLQTGKDVMLRFSAFDMQTTPQIAGKVSKIGADRTTDIELGIAYYPIEVAISKSQIAKLGPLKLRPGMPVEAFFKTGNRTLLAFLFKPLSDQIARAFR</sequence>
<evidence type="ECO:0000256" key="4">
    <source>
        <dbReference type="ARBA" id="ARBA00022475"/>
    </source>
</evidence>
<evidence type="ECO:0000256" key="3">
    <source>
        <dbReference type="ARBA" id="ARBA00022448"/>
    </source>
</evidence>
<gene>
    <name evidence="13" type="ORF">EUU23_02620</name>
</gene>
<feature type="coiled-coil region" evidence="10">
    <location>
        <begin position="234"/>
        <end position="290"/>
    </location>
</feature>
<evidence type="ECO:0000256" key="2">
    <source>
        <dbReference type="ARBA" id="ARBA00009477"/>
    </source>
</evidence>